<reference evidence="4" key="2">
    <citation type="submission" date="2021-04" db="EMBL/GenBank/DDBJ databases">
        <authorList>
            <person name="Gilroy R."/>
        </authorList>
    </citation>
    <scope>NUCLEOTIDE SEQUENCE</scope>
    <source>
        <strain evidence="4">CHK187-11901</strain>
    </source>
</reference>
<keyword evidence="3" id="KW-0472">Membrane</keyword>
<dbReference type="PANTHER" id="PTHR37815">
    <property type="entry name" value="UPF0397 PROTEIN BC_2624-RELATED"/>
    <property type="match status" value="1"/>
</dbReference>
<sequence>MKKNETQELVLAALGIALVYITTMFIKLPNSIGGYLNLGDGFILLFAGFLHPFTAFLVGGIGSALADLTGGYGAYAIATLLIKGIEGGLIALLIRQSARLRFPSYLIGALIMIAGYYVTDSLLNASWIVGLGGIPGNIVQAAAGILIAAAATPLVRKLLKQG</sequence>
<dbReference type="Gene3D" id="1.10.1760.20">
    <property type="match status" value="1"/>
</dbReference>
<evidence type="ECO:0000313" key="5">
    <source>
        <dbReference type="Proteomes" id="UP000823896"/>
    </source>
</evidence>
<keyword evidence="2 3" id="KW-1133">Transmembrane helix</keyword>
<feature type="transmembrane region" description="Helical" evidence="3">
    <location>
        <begin position="100"/>
        <end position="118"/>
    </location>
</feature>
<dbReference type="InterPro" id="IPR009825">
    <property type="entry name" value="ECF_substrate-spec-like"/>
</dbReference>
<dbReference type="EMBL" id="DWWM01000006">
    <property type="protein sequence ID" value="HJC35794.1"/>
    <property type="molecule type" value="Genomic_DNA"/>
</dbReference>
<accession>A0A9D2NPY0</accession>
<dbReference type="Proteomes" id="UP000823896">
    <property type="component" value="Unassembled WGS sequence"/>
</dbReference>
<proteinExistence type="predicted"/>
<name>A0A9D2NPY0_9FIRM</name>
<feature type="transmembrane region" description="Helical" evidence="3">
    <location>
        <begin position="72"/>
        <end position="93"/>
    </location>
</feature>
<evidence type="ECO:0000256" key="1">
    <source>
        <dbReference type="ARBA" id="ARBA00022692"/>
    </source>
</evidence>
<feature type="transmembrane region" description="Helical" evidence="3">
    <location>
        <begin position="12"/>
        <end position="30"/>
    </location>
</feature>
<evidence type="ECO:0000256" key="2">
    <source>
        <dbReference type="ARBA" id="ARBA00022989"/>
    </source>
</evidence>
<organism evidence="4 5">
    <name type="scientific">Candidatus Merdibacter merdavium</name>
    <dbReference type="NCBI Taxonomy" id="2838692"/>
    <lineage>
        <taxon>Bacteria</taxon>
        <taxon>Bacillati</taxon>
        <taxon>Bacillota</taxon>
        <taxon>Erysipelotrichia</taxon>
        <taxon>Erysipelotrichales</taxon>
        <taxon>Erysipelotrichaceae</taxon>
        <taxon>Merdibacter</taxon>
    </lineage>
</organism>
<reference evidence="4" key="1">
    <citation type="journal article" date="2021" name="PeerJ">
        <title>Extensive microbial diversity within the chicken gut microbiome revealed by metagenomics and culture.</title>
        <authorList>
            <person name="Gilroy R."/>
            <person name="Ravi A."/>
            <person name="Getino M."/>
            <person name="Pursley I."/>
            <person name="Horton D.L."/>
            <person name="Alikhan N.F."/>
            <person name="Baker D."/>
            <person name="Gharbi K."/>
            <person name="Hall N."/>
            <person name="Watson M."/>
            <person name="Adriaenssens E.M."/>
            <person name="Foster-Nyarko E."/>
            <person name="Jarju S."/>
            <person name="Secka A."/>
            <person name="Antonio M."/>
            <person name="Oren A."/>
            <person name="Chaudhuri R.R."/>
            <person name="La Ragione R."/>
            <person name="Hildebrand F."/>
            <person name="Pallen M.J."/>
        </authorList>
    </citation>
    <scope>NUCLEOTIDE SEQUENCE</scope>
    <source>
        <strain evidence="4">CHK187-11901</strain>
    </source>
</reference>
<feature type="transmembrane region" description="Helical" evidence="3">
    <location>
        <begin position="42"/>
        <end position="66"/>
    </location>
</feature>
<dbReference type="PANTHER" id="PTHR37815:SF3">
    <property type="entry name" value="UPF0397 PROTEIN SPR0429"/>
    <property type="match status" value="1"/>
</dbReference>
<evidence type="ECO:0000313" key="4">
    <source>
        <dbReference type="EMBL" id="HJC35794.1"/>
    </source>
</evidence>
<comment type="caution">
    <text evidence="4">The sequence shown here is derived from an EMBL/GenBank/DDBJ whole genome shotgun (WGS) entry which is preliminary data.</text>
</comment>
<keyword evidence="1 3" id="KW-0812">Transmembrane</keyword>
<protein>
    <submittedName>
        <fullName evidence="4">ECF transporter S component</fullName>
    </submittedName>
</protein>
<dbReference type="GO" id="GO:0016020">
    <property type="term" value="C:membrane"/>
    <property type="evidence" value="ECO:0007669"/>
    <property type="project" value="InterPro"/>
</dbReference>
<evidence type="ECO:0000256" key="3">
    <source>
        <dbReference type="SAM" id="Phobius"/>
    </source>
</evidence>
<gene>
    <name evidence="4" type="ORF">H9702_01520</name>
</gene>
<dbReference type="Pfam" id="PF07155">
    <property type="entry name" value="ECF-ribofla_trS"/>
    <property type="match status" value="1"/>
</dbReference>
<dbReference type="AlphaFoldDB" id="A0A9D2NPY0"/>